<dbReference type="Pfam" id="PF08241">
    <property type="entry name" value="Methyltransf_11"/>
    <property type="match status" value="1"/>
</dbReference>
<evidence type="ECO:0000313" key="3">
    <source>
        <dbReference type="Proteomes" id="UP001401887"/>
    </source>
</evidence>
<keyword evidence="3" id="KW-1185">Reference proteome</keyword>
<dbReference type="PANTHER" id="PTHR43591">
    <property type="entry name" value="METHYLTRANSFERASE"/>
    <property type="match status" value="1"/>
</dbReference>
<evidence type="ECO:0000313" key="2">
    <source>
        <dbReference type="EMBL" id="GAA5514502.1"/>
    </source>
</evidence>
<keyword evidence="2" id="KW-0489">Methyltransferase</keyword>
<dbReference type="GO" id="GO:0032259">
    <property type="term" value="P:methylation"/>
    <property type="evidence" value="ECO:0007669"/>
    <property type="project" value="UniProtKB-KW"/>
</dbReference>
<dbReference type="RefSeq" id="WP_345467268.1">
    <property type="nucleotide sequence ID" value="NZ_BAABRP010000018.1"/>
</dbReference>
<dbReference type="SUPFAM" id="SSF53335">
    <property type="entry name" value="S-adenosyl-L-methionine-dependent methyltransferases"/>
    <property type="match status" value="1"/>
</dbReference>
<dbReference type="GO" id="GO:0008168">
    <property type="term" value="F:methyltransferase activity"/>
    <property type="evidence" value="ECO:0007669"/>
    <property type="project" value="UniProtKB-KW"/>
</dbReference>
<dbReference type="PANTHER" id="PTHR43591:SF24">
    <property type="entry name" value="2-METHOXY-6-POLYPRENYL-1,4-BENZOQUINOL METHYLASE, MITOCHONDRIAL"/>
    <property type="match status" value="1"/>
</dbReference>
<organism evidence="2 3">
    <name type="scientific">Deinococcus carri</name>
    <dbReference type="NCBI Taxonomy" id="1211323"/>
    <lineage>
        <taxon>Bacteria</taxon>
        <taxon>Thermotogati</taxon>
        <taxon>Deinococcota</taxon>
        <taxon>Deinococci</taxon>
        <taxon>Deinococcales</taxon>
        <taxon>Deinococcaceae</taxon>
        <taxon>Deinococcus</taxon>
    </lineage>
</organism>
<comment type="caution">
    <text evidence="2">The sequence shown here is derived from an EMBL/GenBank/DDBJ whole genome shotgun (WGS) entry which is preliminary data.</text>
</comment>
<feature type="domain" description="Methyltransferase type 11" evidence="1">
    <location>
        <begin position="45"/>
        <end position="141"/>
    </location>
</feature>
<dbReference type="InterPro" id="IPR013216">
    <property type="entry name" value="Methyltransf_11"/>
</dbReference>
<gene>
    <name evidence="2" type="primary">COQ5_7</name>
    <name evidence="2" type="ORF">Dcar01_03258</name>
</gene>
<sequence length="265" mass="28338">MDEIATYYGLDREHDRLTRGLGVVEFARTLELLGRLLPPAPAAVLDVGGGTGVYARELLKAGHAVHLLDAMPGHVARVRADPTLAGLTSVTLGDARRLPYASASADAVLLLGPLYHLTRSADRAAALAEARRVLRPGGVLVAVGIPRAAAICGDFTRGLPGEPYFRPIREAAYTGGEYLNPEHRPGYFTTAYFHHPHELEAELAAAGVRDVTLYALEGPASLLPDPEEIMRDAERREGLLAALRLMERDPALLGVTPHLLAVGQG</sequence>
<protein>
    <submittedName>
        <fullName evidence="2">2-methoxy-6-polyprenyl-1,4-benzoquinol methylase, mitochondrial</fullName>
    </submittedName>
</protein>
<reference evidence="2 3" key="1">
    <citation type="submission" date="2024-02" db="EMBL/GenBank/DDBJ databases">
        <title>Deinococcus carri NBRC 110142.</title>
        <authorList>
            <person name="Ichikawa N."/>
            <person name="Katano-Makiyama Y."/>
            <person name="Hidaka K."/>
        </authorList>
    </citation>
    <scope>NUCLEOTIDE SEQUENCE [LARGE SCALE GENOMIC DNA]</scope>
    <source>
        <strain evidence="2 3">NBRC 110142</strain>
    </source>
</reference>
<dbReference type="EMBL" id="BAABRP010000018">
    <property type="protein sequence ID" value="GAA5514502.1"/>
    <property type="molecule type" value="Genomic_DNA"/>
</dbReference>
<dbReference type="Proteomes" id="UP001401887">
    <property type="component" value="Unassembled WGS sequence"/>
</dbReference>
<dbReference type="InterPro" id="IPR029063">
    <property type="entry name" value="SAM-dependent_MTases_sf"/>
</dbReference>
<name>A0ABP9WAZ5_9DEIO</name>
<proteinExistence type="predicted"/>
<dbReference type="Gene3D" id="3.40.50.150">
    <property type="entry name" value="Vaccinia Virus protein VP39"/>
    <property type="match status" value="1"/>
</dbReference>
<keyword evidence="2" id="KW-0808">Transferase</keyword>
<evidence type="ECO:0000259" key="1">
    <source>
        <dbReference type="Pfam" id="PF08241"/>
    </source>
</evidence>
<dbReference type="CDD" id="cd02440">
    <property type="entry name" value="AdoMet_MTases"/>
    <property type="match status" value="1"/>
</dbReference>
<accession>A0ABP9WAZ5</accession>